<keyword evidence="1" id="KW-0732">Signal</keyword>
<sequence>MHFSTLLTSAALVVMARAATHSPDLTTDDSSGTEGVLSKFDDELLPMSRIQLAAISAPLAREDGSFTTCLPVLGGANVEDCSTVLSNIAANTNDIGVAPGFCLNWWSGTCLAKICARGDGFVNLTEPYYEKPSVVVERLGGDPLGVCVAKGDSGVVSDCPDYAGDCGVYRYYLQIRQ</sequence>
<gene>
    <name evidence="2" type="ORF">B0I36DRAFT_83020</name>
</gene>
<dbReference type="GeneID" id="70192957"/>
<dbReference type="AlphaFoldDB" id="A0A9P8YAG1"/>
<accession>A0A9P8YAG1</accession>
<organism evidence="2 3">
    <name type="scientific">Microdochium trichocladiopsis</name>
    <dbReference type="NCBI Taxonomy" id="1682393"/>
    <lineage>
        <taxon>Eukaryota</taxon>
        <taxon>Fungi</taxon>
        <taxon>Dikarya</taxon>
        <taxon>Ascomycota</taxon>
        <taxon>Pezizomycotina</taxon>
        <taxon>Sordariomycetes</taxon>
        <taxon>Xylariomycetidae</taxon>
        <taxon>Xylariales</taxon>
        <taxon>Microdochiaceae</taxon>
        <taxon>Microdochium</taxon>
    </lineage>
</organism>
<protein>
    <submittedName>
        <fullName evidence="2">Uncharacterized protein</fullName>
    </submittedName>
</protein>
<evidence type="ECO:0000313" key="2">
    <source>
        <dbReference type="EMBL" id="KAH7034672.1"/>
    </source>
</evidence>
<dbReference type="Proteomes" id="UP000756346">
    <property type="component" value="Unassembled WGS sequence"/>
</dbReference>
<feature type="signal peptide" evidence="1">
    <location>
        <begin position="1"/>
        <end position="18"/>
    </location>
</feature>
<feature type="chain" id="PRO_5040115389" evidence="1">
    <location>
        <begin position="19"/>
        <end position="177"/>
    </location>
</feature>
<dbReference type="EMBL" id="JAGTJQ010000003">
    <property type="protein sequence ID" value="KAH7034672.1"/>
    <property type="molecule type" value="Genomic_DNA"/>
</dbReference>
<keyword evidence="3" id="KW-1185">Reference proteome</keyword>
<name>A0A9P8YAG1_9PEZI</name>
<comment type="caution">
    <text evidence="2">The sequence shown here is derived from an EMBL/GenBank/DDBJ whole genome shotgun (WGS) entry which is preliminary data.</text>
</comment>
<dbReference type="RefSeq" id="XP_046014765.1">
    <property type="nucleotide sequence ID" value="XM_046163411.1"/>
</dbReference>
<evidence type="ECO:0000256" key="1">
    <source>
        <dbReference type="SAM" id="SignalP"/>
    </source>
</evidence>
<evidence type="ECO:0000313" key="3">
    <source>
        <dbReference type="Proteomes" id="UP000756346"/>
    </source>
</evidence>
<dbReference type="OrthoDB" id="4737007at2759"/>
<proteinExistence type="predicted"/>
<reference evidence="2" key="1">
    <citation type="journal article" date="2021" name="Nat. Commun.">
        <title>Genetic determinants of endophytism in the Arabidopsis root mycobiome.</title>
        <authorList>
            <person name="Mesny F."/>
            <person name="Miyauchi S."/>
            <person name="Thiergart T."/>
            <person name="Pickel B."/>
            <person name="Atanasova L."/>
            <person name="Karlsson M."/>
            <person name="Huettel B."/>
            <person name="Barry K.W."/>
            <person name="Haridas S."/>
            <person name="Chen C."/>
            <person name="Bauer D."/>
            <person name="Andreopoulos W."/>
            <person name="Pangilinan J."/>
            <person name="LaButti K."/>
            <person name="Riley R."/>
            <person name="Lipzen A."/>
            <person name="Clum A."/>
            <person name="Drula E."/>
            <person name="Henrissat B."/>
            <person name="Kohler A."/>
            <person name="Grigoriev I.V."/>
            <person name="Martin F.M."/>
            <person name="Hacquard S."/>
        </authorList>
    </citation>
    <scope>NUCLEOTIDE SEQUENCE</scope>
    <source>
        <strain evidence="2">MPI-CAGE-CH-0230</strain>
    </source>
</reference>